<organism evidence="2 3">
    <name type="scientific">Alligator sinensis</name>
    <name type="common">Chinese alligator</name>
    <dbReference type="NCBI Taxonomy" id="38654"/>
    <lineage>
        <taxon>Eukaryota</taxon>
        <taxon>Metazoa</taxon>
        <taxon>Chordata</taxon>
        <taxon>Craniata</taxon>
        <taxon>Vertebrata</taxon>
        <taxon>Euteleostomi</taxon>
        <taxon>Archelosauria</taxon>
        <taxon>Archosauria</taxon>
        <taxon>Crocodylia</taxon>
        <taxon>Alligatoridae</taxon>
        <taxon>Alligatorinae</taxon>
        <taxon>Alligator</taxon>
    </lineage>
</organism>
<name>A0A3Q0HIB0_ALLSI</name>
<dbReference type="RefSeq" id="XP_025070218.1">
    <property type="nucleotide sequence ID" value="XM_025214433.1"/>
</dbReference>
<dbReference type="GeneID" id="112551707"/>
<dbReference type="InParanoid" id="A0A3Q0HIB0"/>
<keyword evidence="2" id="KW-1185">Reference proteome</keyword>
<protein>
    <submittedName>
        <fullName evidence="3">Uncharacterized protein LOC112551707</fullName>
    </submittedName>
</protein>
<gene>
    <name evidence="3" type="primary">LOC112551707</name>
</gene>
<sequence length="352" mass="37587">MDSYLITSISFCAKLGTPLSLWVYHLFASPSTAPLSLPSVFCIQIALFDTLLCACAFTESIEMSSGSQKLIARGGQNMAWGPDLAHGGTCQLIGSSLQLSLWHSVWGQVQPCSASARVHWLSPCHRTQLLAWLLPVRLELPGCCFAPCASSSGSCPAALLQAQRKLQLGGSCPSMKGSGSRSWLPFTHSFRPVQVAKWVEGSWESWSQSPVCWSILPTWNGTAREERAAIGGEGVQQHPGNCSCTWSSPTRSCMHWLGLVWGAQAEAWCGLPQWKLPGLSPMPSTAGAAVNCTDWASSAACALCSLFPPLTTGRLLGPSAQAAPTPHTHAHVPPTCPPHPATGYRSLRNPTL</sequence>
<dbReference type="KEGG" id="asn:112551707"/>
<dbReference type="Proteomes" id="UP000189705">
    <property type="component" value="Unplaced"/>
</dbReference>
<dbReference type="AlphaFoldDB" id="A0A3Q0HIB0"/>
<reference evidence="3" key="1">
    <citation type="submission" date="2025-08" db="UniProtKB">
        <authorList>
            <consortium name="RefSeq"/>
        </authorList>
    </citation>
    <scope>IDENTIFICATION</scope>
</reference>
<evidence type="ECO:0000256" key="1">
    <source>
        <dbReference type="SAM" id="MobiDB-lite"/>
    </source>
</evidence>
<feature type="compositionally biased region" description="Low complexity" evidence="1">
    <location>
        <begin position="322"/>
        <end position="333"/>
    </location>
</feature>
<proteinExistence type="predicted"/>
<feature type="region of interest" description="Disordered" evidence="1">
    <location>
        <begin position="317"/>
        <end position="352"/>
    </location>
</feature>
<evidence type="ECO:0000313" key="2">
    <source>
        <dbReference type="Proteomes" id="UP000189705"/>
    </source>
</evidence>
<accession>A0A3Q0HIB0</accession>
<evidence type="ECO:0000313" key="3">
    <source>
        <dbReference type="RefSeq" id="XP_025070218.1"/>
    </source>
</evidence>